<gene>
    <name evidence="1" type="ORF">QBC34DRAFT_417959</name>
</gene>
<sequence length="64" mass="7209">MRKLDGDDDIPASDCGKLAKCIIMAWVTLVTLISWSDRKTGEVDDNGVYHPPLLKELPYMSAWE</sequence>
<proteinExistence type="predicted"/>
<keyword evidence="2" id="KW-1185">Reference proteome</keyword>
<dbReference type="AlphaFoldDB" id="A0AAV9G600"/>
<comment type="caution">
    <text evidence="1">The sequence shown here is derived from an EMBL/GenBank/DDBJ whole genome shotgun (WGS) entry which is preliminary data.</text>
</comment>
<name>A0AAV9G600_9PEZI</name>
<protein>
    <submittedName>
        <fullName evidence="1">Uncharacterized protein</fullName>
    </submittedName>
</protein>
<reference evidence="1" key="2">
    <citation type="submission" date="2023-05" db="EMBL/GenBank/DDBJ databases">
        <authorList>
            <consortium name="Lawrence Berkeley National Laboratory"/>
            <person name="Steindorff A."/>
            <person name="Hensen N."/>
            <person name="Bonometti L."/>
            <person name="Westerberg I."/>
            <person name="Brannstrom I.O."/>
            <person name="Guillou S."/>
            <person name="Cros-Aarteil S."/>
            <person name="Calhoun S."/>
            <person name="Haridas S."/>
            <person name="Kuo A."/>
            <person name="Mondo S."/>
            <person name="Pangilinan J."/>
            <person name="Riley R."/>
            <person name="Labutti K."/>
            <person name="Andreopoulos B."/>
            <person name="Lipzen A."/>
            <person name="Chen C."/>
            <person name="Yanf M."/>
            <person name="Daum C."/>
            <person name="Ng V."/>
            <person name="Clum A."/>
            <person name="Ohm R."/>
            <person name="Martin F."/>
            <person name="Silar P."/>
            <person name="Natvig D."/>
            <person name="Lalanne C."/>
            <person name="Gautier V."/>
            <person name="Ament-Velasquez S.L."/>
            <person name="Kruys A."/>
            <person name="Hutchinson M.I."/>
            <person name="Powell A.J."/>
            <person name="Barry K."/>
            <person name="Miller A.N."/>
            <person name="Grigoriev I.V."/>
            <person name="Debuchy R."/>
            <person name="Gladieux P."/>
            <person name="Thoren M.H."/>
            <person name="Johannesson H."/>
        </authorList>
    </citation>
    <scope>NUCLEOTIDE SEQUENCE</scope>
    <source>
        <strain evidence="1">PSN243</strain>
    </source>
</reference>
<evidence type="ECO:0000313" key="1">
    <source>
        <dbReference type="EMBL" id="KAK4442936.1"/>
    </source>
</evidence>
<evidence type="ECO:0000313" key="2">
    <source>
        <dbReference type="Proteomes" id="UP001321760"/>
    </source>
</evidence>
<dbReference type="Proteomes" id="UP001321760">
    <property type="component" value="Unassembled WGS sequence"/>
</dbReference>
<reference evidence="1" key="1">
    <citation type="journal article" date="2023" name="Mol. Phylogenet. Evol.">
        <title>Genome-scale phylogeny and comparative genomics of the fungal order Sordariales.</title>
        <authorList>
            <person name="Hensen N."/>
            <person name="Bonometti L."/>
            <person name="Westerberg I."/>
            <person name="Brannstrom I.O."/>
            <person name="Guillou S."/>
            <person name="Cros-Aarteil S."/>
            <person name="Calhoun S."/>
            <person name="Haridas S."/>
            <person name="Kuo A."/>
            <person name="Mondo S."/>
            <person name="Pangilinan J."/>
            <person name="Riley R."/>
            <person name="LaButti K."/>
            <person name="Andreopoulos B."/>
            <person name="Lipzen A."/>
            <person name="Chen C."/>
            <person name="Yan M."/>
            <person name="Daum C."/>
            <person name="Ng V."/>
            <person name="Clum A."/>
            <person name="Steindorff A."/>
            <person name="Ohm R.A."/>
            <person name="Martin F."/>
            <person name="Silar P."/>
            <person name="Natvig D.O."/>
            <person name="Lalanne C."/>
            <person name="Gautier V."/>
            <person name="Ament-Velasquez S.L."/>
            <person name="Kruys A."/>
            <person name="Hutchinson M.I."/>
            <person name="Powell A.J."/>
            <person name="Barry K."/>
            <person name="Miller A.N."/>
            <person name="Grigoriev I.V."/>
            <person name="Debuchy R."/>
            <person name="Gladieux P."/>
            <person name="Hiltunen Thoren M."/>
            <person name="Johannesson H."/>
        </authorList>
    </citation>
    <scope>NUCLEOTIDE SEQUENCE</scope>
    <source>
        <strain evidence="1">PSN243</strain>
    </source>
</reference>
<accession>A0AAV9G600</accession>
<organism evidence="1 2">
    <name type="scientific">Podospora aff. communis PSN243</name>
    <dbReference type="NCBI Taxonomy" id="3040156"/>
    <lineage>
        <taxon>Eukaryota</taxon>
        <taxon>Fungi</taxon>
        <taxon>Dikarya</taxon>
        <taxon>Ascomycota</taxon>
        <taxon>Pezizomycotina</taxon>
        <taxon>Sordariomycetes</taxon>
        <taxon>Sordariomycetidae</taxon>
        <taxon>Sordariales</taxon>
        <taxon>Podosporaceae</taxon>
        <taxon>Podospora</taxon>
    </lineage>
</organism>
<dbReference type="EMBL" id="MU866003">
    <property type="protein sequence ID" value="KAK4442936.1"/>
    <property type="molecule type" value="Genomic_DNA"/>
</dbReference>